<evidence type="ECO:0000259" key="2">
    <source>
        <dbReference type="PROSITE" id="PS50837"/>
    </source>
</evidence>
<dbReference type="EMBL" id="AMYD01004189">
    <property type="protein sequence ID" value="EQB43709.1"/>
    <property type="molecule type" value="Genomic_DNA"/>
</dbReference>
<dbReference type="InterPro" id="IPR056884">
    <property type="entry name" value="NPHP3-like_N"/>
</dbReference>
<evidence type="ECO:0000313" key="3">
    <source>
        <dbReference type="EMBL" id="EQB43709.1"/>
    </source>
</evidence>
<organism evidence="3 4">
    <name type="scientific">Colletotrichum gloeosporioides (strain Cg-14)</name>
    <name type="common">Anthracnose fungus</name>
    <name type="synonym">Glomerella cingulata</name>
    <dbReference type="NCBI Taxonomy" id="1237896"/>
    <lineage>
        <taxon>Eukaryota</taxon>
        <taxon>Fungi</taxon>
        <taxon>Dikarya</taxon>
        <taxon>Ascomycota</taxon>
        <taxon>Pezizomycotina</taxon>
        <taxon>Sordariomycetes</taxon>
        <taxon>Hypocreomycetidae</taxon>
        <taxon>Glomerellales</taxon>
        <taxon>Glomerellaceae</taxon>
        <taxon>Colletotrichum</taxon>
        <taxon>Colletotrichum gloeosporioides species complex</taxon>
    </lineage>
</organism>
<evidence type="ECO:0000256" key="1">
    <source>
        <dbReference type="ARBA" id="ARBA00022737"/>
    </source>
</evidence>
<dbReference type="PANTHER" id="PTHR10039">
    <property type="entry name" value="AMELOGENIN"/>
    <property type="match status" value="1"/>
</dbReference>
<reference evidence="4" key="1">
    <citation type="journal article" date="2013" name="Mol. Plant Microbe Interact.">
        <title>Global aspects of pacC regulation of pathogenicity genes in Colletotrichum gloeosporioides as revealed by transcriptome analysis.</title>
        <authorList>
            <person name="Alkan N."/>
            <person name="Meng X."/>
            <person name="Friedlander G."/>
            <person name="Reuveni E."/>
            <person name="Sukno S."/>
            <person name="Sherman A."/>
            <person name="Thon M."/>
            <person name="Fluhr R."/>
            <person name="Prusky D."/>
        </authorList>
    </citation>
    <scope>NUCLEOTIDE SEQUENCE [LARGE SCALE GENOMIC DNA]</scope>
    <source>
        <strain evidence="4">Cg-14</strain>
    </source>
</reference>
<dbReference type="InterPro" id="IPR027417">
    <property type="entry name" value="P-loop_NTPase"/>
</dbReference>
<dbReference type="AlphaFoldDB" id="T0JWF3"/>
<dbReference type="HOGENOM" id="CLU_000288_6_21_1"/>
<sequence>MAGATHLYSNFGPGGQFVTAGPQHNNTSSGNQFIAQNMSFHAAEEGLPSLLADLRITDPRDDKDRIEHTKGGLLRDSYRWILDNAEFQGWQNDAERRLLWVRGDPGKGKTMLLCGLIDELEGMGFEPVYFFCQATDARLNTATAVLRGLMYLLLLKMPSLIQYANDKHKYARKKLFEDVNSWTALRKIFIEMLHQRVQSLDNIILVIDALDECTTDLRELLDLVIVLSSTSIRVIVSSRNWPSIQQFMARAERQYPICL</sequence>
<keyword evidence="1" id="KW-0677">Repeat</keyword>
<protein>
    <recommendedName>
        <fullName evidence="2">NACHT domain-containing protein</fullName>
    </recommendedName>
</protein>
<gene>
    <name evidence="3" type="ORF">CGLO_17599</name>
</gene>
<dbReference type="Gene3D" id="3.40.50.300">
    <property type="entry name" value="P-loop containing nucleotide triphosphate hydrolases"/>
    <property type="match status" value="1"/>
</dbReference>
<comment type="caution">
    <text evidence="3">The sequence shown here is derived from an EMBL/GenBank/DDBJ whole genome shotgun (WGS) entry which is preliminary data.</text>
</comment>
<dbReference type="InterPro" id="IPR007111">
    <property type="entry name" value="NACHT_NTPase"/>
</dbReference>
<proteinExistence type="predicted"/>
<dbReference type="SUPFAM" id="SSF52540">
    <property type="entry name" value="P-loop containing nucleoside triphosphate hydrolases"/>
    <property type="match status" value="1"/>
</dbReference>
<name>T0JWF3_COLGC</name>
<dbReference type="STRING" id="1237896.T0JWF3"/>
<accession>T0JWF3</accession>
<dbReference type="Proteomes" id="UP000015530">
    <property type="component" value="Unassembled WGS sequence"/>
</dbReference>
<dbReference type="Pfam" id="PF24883">
    <property type="entry name" value="NPHP3_N"/>
    <property type="match status" value="1"/>
</dbReference>
<dbReference type="PROSITE" id="PS50837">
    <property type="entry name" value="NACHT"/>
    <property type="match status" value="1"/>
</dbReference>
<feature type="domain" description="NACHT" evidence="2">
    <location>
        <begin position="97"/>
        <end position="239"/>
    </location>
</feature>
<dbReference type="PANTHER" id="PTHR10039:SF5">
    <property type="entry name" value="NACHT DOMAIN-CONTAINING PROTEIN"/>
    <property type="match status" value="1"/>
</dbReference>
<evidence type="ECO:0000313" key="4">
    <source>
        <dbReference type="Proteomes" id="UP000015530"/>
    </source>
</evidence>
<dbReference type="OrthoDB" id="538223at2759"/>